<accession>A0A0M4NXG3</accession>
<sequence>MGFCEFVFYIYPCFHCPLVHILSSIIWLEEKSQMTRKRPKLSQSKGYYFKKLLDLKCCGFIWMRMQTKSILNRKHTFLVRVVLTVILLVFSGNCSYSESLRENLRNYLLVRVALQFNEHISNNEWSEAASIAHLYSLTIPILGIGNAPLTGFKSGNTYSSAREFFAADIIAYTGITKDFGLLFLGNQMIPNDVTDPRLYFNLACLYAIQRDKEEMLHNVAIALRLGQSPKDFLTDSDFDGFKKDPDFIRIVTVTGRSATPFSK</sequence>
<protein>
    <submittedName>
        <fullName evidence="2">Uncharacterized protein</fullName>
    </submittedName>
</protein>
<keyword evidence="1" id="KW-1133">Transmembrane helix</keyword>
<evidence type="ECO:0000313" key="2">
    <source>
        <dbReference type="EMBL" id="ALE40062.1"/>
    </source>
</evidence>
<evidence type="ECO:0000313" key="3">
    <source>
        <dbReference type="Proteomes" id="UP000056502"/>
    </source>
</evidence>
<dbReference type="NCBIfam" id="NF047558">
    <property type="entry name" value="TPR_END_plus"/>
    <property type="match status" value="1"/>
</dbReference>
<evidence type="ECO:0000256" key="1">
    <source>
        <dbReference type="SAM" id="Phobius"/>
    </source>
</evidence>
<reference evidence="2 3" key="1">
    <citation type="journal article" date="2015" name="Genome Announc.">
        <title>Whole-Genome Sequence of Leptospira interrogans Serovar Hardjo Subtype Hardjoprajitno Strain Norma, Isolated from Cattle in a Leptospirosis Outbreak in Brazil.</title>
        <authorList>
            <person name="Cosate M.R."/>
            <person name="Soares S.C."/>
            <person name="Mendes T.A."/>
            <person name="Raittz R.T."/>
            <person name="Moreira E.C."/>
            <person name="Leite R."/>
            <person name="Fernandes G.R."/>
            <person name="Haddad J.P."/>
            <person name="Ortega J.M."/>
        </authorList>
    </citation>
    <scope>NUCLEOTIDE SEQUENCE [LARGE SCALE GENOMIC DNA]</scope>
    <source>
        <strain evidence="2 3">Norma</strain>
    </source>
</reference>
<gene>
    <name evidence="2" type="ORF">G436_2897</name>
</gene>
<dbReference type="AlphaFoldDB" id="A0A0M4NXG3"/>
<name>A0A0M4NXG3_LEPIR</name>
<feature type="transmembrane region" description="Helical" evidence="1">
    <location>
        <begin position="6"/>
        <end position="28"/>
    </location>
</feature>
<keyword evidence="1" id="KW-0472">Membrane</keyword>
<organism evidence="2">
    <name type="scientific">Leptospira interrogans serovar Hardjo str. Norma</name>
    <dbReference type="NCBI Taxonomy" id="1279460"/>
    <lineage>
        <taxon>Bacteria</taxon>
        <taxon>Pseudomonadati</taxon>
        <taxon>Spirochaetota</taxon>
        <taxon>Spirochaetia</taxon>
        <taxon>Leptospirales</taxon>
        <taxon>Leptospiraceae</taxon>
        <taxon>Leptospira</taxon>
    </lineage>
</organism>
<dbReference type="Proteomes" id="UP000056502">
    <property type="component" value="Chromosome I"/>
</dbReference>
<dbReference type="EMBL" id="CP012603">
    <property type="protein sequence ID" value="ALE40062.1"/>
    <property type="molecule type" value="Genomic_DNA"/>
</dbReference>
<proteinExistence type="predicted"/>
<feature type="transmembrane region" description="Helical" evidence="1">
    <location>
        <begin position="77"/>
        <end position="96"/>
    </location>
</feature>
<keyword evidence="1" id="KW-0812">Transmembrane</keyword>
<dbReference type="PATRIC" id="fig|1279460.3.peg.2926"/>